<dbReference type="Gene3D" id="1.10.8.50">
    <property type="match status" value="1"/>
</dbReference>
<dbReference type="AlphaFoldDB" id="X1RET0"/>
<feature type="coiled-coil region" evidence="1">
    <location>
        <begin position="124"/>
        <end position="181"/>
    </location>
</feature>
<sequence>PYGEEWIYRRVVSSFPKQPKYAKPHPLSTNIGDLQDLLIKSEKLTISAFLQDSFVRISSKLAKEILKIAERNLQDILSLLILNNGFVNKLEKNTNTINFLKFEKRIFGRSTKPRDKLIIYQVDSEELKAKYWELMKKYNQFEKELEKIYREIKKHRQRLDKSETKKDMKKIEKEINILLKQMATRNLIV</sequence>
<evidence type="ECO:0000256" key="1">
    <source>
        <dbReference type="SAM" id="Coils"/>
    </source>
</evidence>
<protein>
    <submittedName>
        <fullName evidence="2">Uncharacterized protein</fullName>
    </submittedName>
</protein>
<gene>
    <name evidence="2" type="ORF">S12H4_07837</name>
</gene>
<name>X1RET0_9ZZZZ</name>
<reference evidence="2" key="1">
    <citation type="journal article" date="2014" name="Front. Microbiol.">
        <title>High frequency of phylogenetically diverse reductive dehalogenase-homologous genes in deep subseafloor sedimentary metagenomes.</title>
        <authorList>
            <person name="Kawai M."/>
            <person name="Futagami T."/>
            <person name="Toyoda A."/>
            <person name="Takaki Y."/>
            <person name="Nishi S."/>
            <person name="Hori S."/>
            <person name="Arai W."/>
            <person name="Tsubouchi T."/>
            <person name="Morono Y."/>
            <person name="Uchiyama I."/>
            <person name="Ito T."/>
            <person name="Fujiyama A."/>
            <person name="Inagaki F."/>
            <person name="Takami H."/>
        </authorList>
    </citation>
    <scope>NUCLEOTIDE SEQUENCE</scope>
    <source>
        <strain evidence="2">Expedition CK06-06</strain>
    </source>
</reference>
<dbReference type="EMBL" id="BARW01002950">
    <property type="protein sequence ID" value="GAI61660.1"/>
    <property type="molecule type" value="Genomic_DNA"/>
</dbReference>
<accession>X1RET0</accession>
<evidence type="ECO:0000313" key="2">
    <source>
        <dbReference type="EMBL" id="GAI61660.1"/>
    </source>
</evidence>
<comment type="caution">
    <text evidence="2">The sequence shown here is derived from an EMBL/GenBank/DDBJ whole genome shotgun (WGS) entry which is preliminary data.</text>
</comment>
<organism evidence="2">
    <name type="scientific">marine sediment metagenome</name>
    <dbReference type="NCBI Taxonomy" id="412755"/>
    <lineage>
        <taxon>unclassified sequences</taxon>
        <taxon>metagenomes</taxon>
        <taxon>ecological metagenomes</taxon>
    </lineage>
</organism>
<keyword evidence="1" id="KW-0175">Coiled coil</keyword>
<proteinExistence type="predicted"/>
<feature type="non-terminal residue" evidence="2">
    <location>
        <position position="1"/>
    </location>
</feature>